<dbReference type="PROSITE" id="PS00134">
    <property type="entry name" value="TRYPSIN_HIS"/>
    <property type="match status" value="1"/>
</dbReference>
<dbReference type="AlphaFoldDB" id="A0A9P0TU37"/>
<dbReference type="Proteomes" id="UP001152562">
    <property type="component" value="Unassembled WGS sequence"/>
</dbReference>
<keyword evidence="4" id="KW-0720">Serine protease</keyword>
<keyword evidence="4" id="KW-0645">Protease</keyword>
<dbReference type="InterPro" id="IPR043504">
    <property type="entry name" value="Peptidase_S1_PA_chymotrypsin"/>
</dbReference>
<protein>
    <recommendedName>
        <fullName evidence="6">Peptidase S1 domain-containing protein</fullName>
    </recommendedName>
</protein>
<reference evidence="7" key="1">
    <citation type="submission" date="2022-05" db="EMBL/GenBank/DDBJ databases">
        <authorList>
            <person name="Okamura Y."/>
        </authorList>
    </citation>
    <scope>NUCLEOTIDE SEQUENCE</scope>
</reference>
<keyword evidence="4" id="KW-0378">Hydrolase</keyword>
<keyword evidence="2" id="KW-0325">Glycoprotein</keyword>
<dbReference type="InterPro" id="IPR033116">
    <property type="entry name" value="TRYPSIN_SER"/>
</dbReference>
<keyword evidence="8" id="KW-1185">Reference proteome</keyword>
<dbReference type="Gene3D" id="2.40.10.10">
    <property type="entry name" value="Trypsin-like serine proteases"/>
    <property type="match status" value="1"/>
</dbReference>
<evidence type="ECO:0000256" key="2">
    <source>
        <dbReference type="ARBA" id="ARBA00023180"/>
    </source>
</evidence>
<dbReference type="GO" id="GO:0006508">
    <property type="term" value="P:proteolysis"/>
    <property type="evidence" value="ECO:0007669"/>
    <property type="project" value="UniProtKB-KW"/>
</dbReference>
<dbReference type="SUPFAM" id="SSF50494">
    <property type="entry name" value="Trypsin-like serine proteases"/>
    <property type="match status" value="1"/>
</dbReference>
<dbReference type="PANTHER" id="PTHR24252:SF27">
    <property type="entry name" value="TRANSMEMBRANE PROTEASE SERINE 3-LIKE"/>
    <property type="match status" value="1"/>
</dbReference>
<proteinExistence type="inferred from homology"/>
<dbReference type="PROSITE" id="PS50240">
    <property type="entry name" value="TRYPSIN_DOM"/>
    <property type="match status" value="1"/>
</dbReference>
<evidence type="ECO:0000313" key="8">
    <source>
        <dbReference type="Proteomes" id="UP001152562"/>
    </source>
</evidence>
<dbReference type="SMART" id="SM00020">
    <property type="entry name" value="Tryp_SPc"/>
    <property type="match status" value="1"/>
</dbReference>
<dbReference type="CDD" id="cd00190">
    <property type="entry name" value="Tryp_SPc"/>
    <property type="match status" value="1"/>
</dbReference>
<dbReference type="PRINTS" id="PR00722">
    <property type="entry name" value="CHYMOTRYPSIN"/>
</dbReference>
<dbReference type="GO" id="GO:0004252">
    <property type="term" value="F:serine-type endopeptidase activity"/>
    <property type="evidence" value="ECO:0007669"/>
    <property type="project" value="InterPro"/>
</dbReference>
<evidence type="ECO:0000256" key="3">
    <source>
        <dbReference type="ARBA" id="ARBA00024195"/>
    </source>
</evidence>
<dbReference type="PANTHER" id="PTHR24252">
    <property type="entry name" value="ACROSIN-RELATED"/>
    <property type="match status" value="1"/>
</dbReference>
<dbReference type="InterPro" id="IPR018114">
    <property type="entry name" value="TRYPSIN_HIS"/>
</dbReference>
<keyword evidence="5" id="KW-0732">Signal</keyword>
<dbReference type="InterPro" id="IPR009003">
    <property type="entry name" value="Peptidase_S1_PA"/>
</dbReference>
<sequence length="263" mass="28914">MNNLHTLVFVLFFGSTLAKSSRIVGGKDTSIEQYPDIVQVEMHLGWGVWNQECGATILKTYWVLSAAHCFNDWLYTPEDRRIRAGTTYRNTGGFIHYVEYEINHPGFNVASPFDADIAVVKLKTPLKLSPSIQRGTIIKHGFVTPDNLPVVHAGWGDTSFNGLPSSVLQHVQVYTVNYDLCNQRYRQLGGSRVTRNMICAGLLDVGGRDACQGDSGGPLYARGDSGNVIIGVVSWGHRCANATYPGISTNVASYTNWVLETAL</sequence>
<dbReference type="FunFam" id="2.40.10.10:FF:000002">
    <property type="entry name" value="Transmembrane protease serine"/>
    <property type="match status" value="1"/>
</dbReference>
<comment type="similarity">
    <text evidence="3">Belongs to the peptidase S1 family. CLIP subfamily.</text>
</comment>
<gene>
    <name evidence="7" type="ORF">PIBRA_LOCUS10980</name>
</gene>
<name>A0A9P0TU37_PIEBR</name>
<dbReference type="EMBL" id="CALOZG010000042">
    <property type="protein sequence ID" value="CAH4034838.1"/>
    <property type="molecule type" value="Genomic_DNA"/>
</dbReference>
<evidence type="ECO:0000256" key="5">
    <source>
        <dbReference type="SAM" id="SignalP"/>
    </source>
</evidence>
<accession>A0A9P0TU37</accession>
<comment type="caution">
    <text evidence="7">The sequence shown here is derived from an EMBL/GenBank/DDBJ whole genome shotgun (WGS) entry which is preliminary data.</text>
</comment>
<dbReference type="PROSITE" id="PS00135">
    <property type="entry name" value="TRYPSIN_SER"/>
    <property type="match status" value="1"/>
</dbReference>
<evidence type="ECO:0000256" key="4">
    <source>
        <dbReference type="RuleBase" id="RU363034"/>
    </source>
</evidence>
<dbReference type="InterPro" id="IPR001254">
    <property type="entry name" value="Trypsin_dom"/>
</dbReference>
<organism evidence="7 8">
    <name type="scientific">Pieris brassicae</name>
    <name type="common">White butterfly</name>
    <name type="synonym">Large white butterfly</name>
    <dbReference type="NCBI Taxonomy" id="7116"/>
    <lineage>
        <taxon>Eukaryota</taxon>
        <taxon>Metazoa</taxon>
        <taxon>Ecdysozoa</taxon>
        <taxon>Arthropoda</taxon>
        <taxon>Hexapoda</taxon>
        <taxon>Insecta</taxon>
        <taxon>Pterygota</taxon>
        <taxon>Neoptera</taxon>
        <taxon>Endopterygota</taxon>
        <taxon>Lepidoptera</taxon>
        <taxon>Glossata</taxon>
        <taxon>Ditrysia</taxon>
        <taxon>Papilionoidea</taxon>
        <taxon>Pieridae</taxon>
        <taxon>Pierinae</taxon>
        <taxon>Pieris</taxon>
    </lineage>
</organism>
<evidence type="ECO:0000256" key="1">
    <source>
        <dbReference type="ARBA" id="ARBA00023157"/>
    </source>
</evidence>
<keyword evidence="1" id="KW-1015">Disulfide bond</keyword>
<dbReference type="Pfam" id="PF00089">
    <property type="entry name" value="Trypsin"/>
    <property type="match status" value="1"/>
</dbReference>
<feature type="chain" id="PRO_5040301549" description="Peptidase S1 domain-containing protein" evidence="5">
    <location>
        <begin position="19"/>
        <end position="263"/>
    </location>
</feature>
<feature type="domain" description="Peptidase S1" evidence="6">
    <location>
        <begin position="23"/>
        <end position="263"/>
    </location>
</feature>
<evidence type="ECO:0000259" key="6">
    <source>
        <dbReference type="PROSITE" id="PS50240"/>
    </source>
</evidence>
<dbReference type="InterPro" id="IPR001314">
    <property type="entry name" value="Peptidase_S1A"/>
</dbReference>
<evidence type="ECO:0000313" key="7">
    <source>
        <dbReference type="EMBL" id="CAH4034838.1"/>
    </source>
</evidence>
<feature type="signal peptide" evidence="5">
    <location>
        <begin position="1"/>
        <end position="18"/>
    </location>
</feature>